<name>A0A2T5BAY0_MYCDI</name>
<reference evidence="1 2" key="1">
    <citation type="submission" date="2018-04" db="EMBL/GenBank/DDBJ databases">
        <title>Genomic Encyclopedia of Type Strains, Phase IV (KMG-IV): sequencing the most valuable type-strain genomes for metagenomic binning, comparative biology and taxonomic classification.</title>
        <authorList>
            <person name="Goeker M."/>
        </authorList>
    </citation>
    <scope>NUCLEOTIDE SEQUENCE [LARGE SCALE GENOMIC DNA]</scope>
    <source>
        <strain evidence="1 2">DSM 7138</strain>
    </source>
</reference>
<comment type="caution">
    <text evidence="1">The sequence shown here is derived from an EMBL/GenBank/DDBJ whole genome shotgun (WGS) entry which is preliminary data.</text>
</comment>
<evidence type="ECO:0000313" key="1">
    <source>
        <dbReference type="EMBL" id="PTM96126.1"/>
    </source>
</evidence>
<dbReference type="AlphaFoldDB" id="A0A2T5BAY0"/>
<evidence type="ECO:0000313" key="2">
    <source>
        <dbReference type="Proteomes" id="UP000241247"/>
    </source>
</evidence>
<sequence length="86" mass="9439">MLGQAVFPEVPIIEAIPNALLGVMLEVAFADGRIARGKKFDRMYELAVESGRLSALMSHLTWTAPDLLHAIEPSAIMRNEARSSVF</sequence>
<proteinExistence type="predicted"/>
<dbReference type="Proteomes" id="UP000241247">
    <property type="component" value="Unassembled WGS sequence"/>
</dbReference>
<keyword evidence="2" id="KW-1185">Reference proteome</keyword>
<accession>A0A2T5BAY0</accession>
<gene>
    <name evidence="1" type="ORF">C7449_103140</name>
</gene>
<dbReference type="RefSeq" id="WP_245414317.1">
    <property type="nucleotide sequence ID" value="NZ_JBHEEX010000009.1"/>
</dbReference>
<dbReference type="EMBL" id="PZZZ01000003">
    <property type="protein sequence ID" value="PTM96126.1"/>
    <property type="molecule type" value="Genomic_DNA"/>
</dbReference>
<organism evidence="1 2">
    <name type="scientific">Mycoplana dimorpha</name>
    <dbReference type="NCBI Taxonomy" id="28320"/>
    <lineage>
        <taxon>Bacteria</taxon>
        <taxon>Pseudomonadati</taxon>
        <taxon>Pseudomonadota</taxon>
        <taxon>Alphaproteobacteria</taxon>
        <taxon>Hyphomicrobiales</taxon>
        <taxon>Rhizobiaceae</taxon>
        <taxon>Mycoplana</taxon>
    </lineage>
</organism>
<protein>
    <submittedName>
        <fullName evidence="1">Uncharacterized protein</fullName>
    </submittedName>
</protein>